<evidence type="ECO:0000313" key="4">
    <source>
        <dbReference type="Proteomes" id="UP001058271"/>
    </source>
</evidence>
<gene>
    <name evidence="3" type="ORF">Drose_16845</name>
    <name evidence="2" type="ORF">Drose_19105</name>
</gene>
<feature type="transmembrane region" description="Helical" evidence="1">
    <location>
        <begin position="12"/>
        <end position="28"/>
    </location>
</feature>
<evidence type="ECO:0000256" key="1">
    <source>
        <dbReference type="SAM" id="Phobius"/>
    </source>
</evidence>
<feature type="transmembrane region" description="Helical" evidence="1">
    <location>
        <begin position="34"/>
        <end position="51"/>
    </location>
</feature>
<evidence type="ECO:0000313" key="2">
    <source>
        <dbReference type="EMBL" id="UWZ33431.1"/>
    </source>
</evidence>
<dbReference type="RefSeq" id="WP_260722682.1">
    <property type="nucleotide sequence ID" value="NZ_CP073721.1"/>
</dbReference>
<sequence>MSAQPYGGADTASVAVLLLFLGSAVAGLPADAQHAGLSTAVLTGVLTYRLVRRHGRTR</sequence>
<organism evidence="3 4">
    <name type="scientific">Dactylosporangium roseum</name>
    <dbReference type="NCBI Taxonomy" id="47989"/>
    <lineage>
        <taxon>Bacteria</taxon>
        <taxon>Bacillati</taxon>
        <taxon>Actinomycetota</taxon>
        <taxon>Actinomycetes</taxon>
        <taxon>Micromonosporales</taxon>
        <taxon>Micromonosporaceae</taxon>
        <taxon>Dactylosporangium</taxon>
    </lineage>
</organism>
<dbReference type="EMBL" id="CP073721">
    <property type="protein sequence ID" value="UWZ33431.1"/>
    <property type="molecule type" value="Genomic_DNA"/>
</dbReference>
<proteinExistence type="predicted"/>
<accession>A0ABY5ZHJ7</accession>
<keyword evidence="1" id="KW-0472">Membrane</keyword>
<evidence type="ECO:0000313" key="3">
    <source>
        <dbReference type="EMBL" id="UWZ39734.1"/>
    </source>
</evidence>
<keyword evidence="1" id="KW-1133">Transmembrane helix</keyword>
<keyword evidence="4" id="KW-1185">Reference proteome</keyword>
<name>A0ABY5ZHJ7_9ACTN</name>
<reference evidence="3" key="1">
    <citation type="submission" date="2021-04" db="EMBL/GenBank/DDBJ databases">
        <title>Biosynthetic gene clusters of Dactylosporangioum roseum.</title>
        <authorList>
            <person name="Hartkoorn R.C."/>
            <person name="Beaudoing E."/>
            <person name="Hot D."/>
            <person name="Moureu S."/>
        </authorList>
    </citation>
    <scope>NUCLEOTIDE SEQUENCE</scope>
    <source>
        <strain evidence="3">NRRL B-16295</strain>
    </source>
</reference>
<dbReference type="EMBL" id="CP073721">
    <property type="protein sequence ID" value="UWZ39734.1"/>
    <property type="molecule type" value="Genomic_DNA"/>
</dbReference>
<protein>
    <submittedName>
        <fullName evidence="3">Uncharacterized protein</fullName>
    </submittedName>
</protein>
<keyword evidence="1" id="KW-0812">Transmembrane</keyword>
<dbReference type="Proteomes" id="UP001058271">
    <property type="component" value="Chromosome"/>
</dbReference>